<dbReference type="EMBL" id="QLNP01000078">
    <property type="protein sequence ID" value="RAM36995.1"/>
    <property type="molecule type" value="Genomic_DNA"/>
</dbReference>
<name>A0A328HHU2_ARTGO</name>
<organism evidence="4 5">
    <name type="scientific">Arthrobacter globiformis</name>
    <dbReference type="NCBI Taxonomy" id="1665"/>
    <lineage>
        <taxon>Bacteria</taxon>
        <taxon>Bacillati</taxon>
        <taxon>Actinomycetota</taxon>
        <taxon>Actinomycetes</taxon>
        <taxon>Micrococcales</taxon>
        <taxon>Micrococcaceae</taxon>
        <taxon>Arthrobacter</taxon>
    </lineage>
</organism>
<evidence type="ECO:0000313" key="4">
    <source>
        <dbReference type="EMBL" id="RAM36995.1"/>
    </source>
</evidence>
<evidence type="ECO:0000256" key="2">
    <source>
        <dbReference type="PROSITE-ProRule" id="PRU00335"/>
    </source>
</evidence>
<comment type="caution">
    <text evidence="4">The sequence shown here is derived from an EMBL/GenBank/DDBJ whole genome shotgun (WGS) entry which is preliminary data.</text>
</comment>
<dbReference type="OrthoDB" id="3196926at2"/>
<dbReference type="SUPFAM" id="SSF46689">
    <property type="entry name" value="Homeodomain-like"/>
    <property type="match status" value="1"/>
</dbReference>
<reference evidence="4 5" key="1">
    <citation type="submission" date="2018-04" db="EMBL/GenBank/DDBJ databases">
        <title>Bacteria isolated from cave deposits of Manipur.</title>
        <authorList>
            <person name="Sahoo D."/>
            <person name="Sarangthem I."/>
            <person name="Nandeibam J."/>
        </authorList>
    </citation>
    <scope>NUCLEOTIDE SEQUENCE [LARGE SCALE GENOMIC DNA]</scope>
    <source>
        <strain evidence="5">mrc11</strain>
    </source>
</reference>
<evidence type="ECO:0000313" key="5">
    <source>
        <dbReference type="Proteomes" id="UP000249166"/>
    </source>
</evidence>
<dbReference type="PROSITE" id="PS50977">
    <property type="entry name" value="HTH_TETR_2"/>
    <property type="match status" value="1"/>
</dbReference>
<dbReference type="AlphaFoldDB" id="A0A328HHU2"/>
<dbReference type="InterPro" id="IPR001647">
    <property type="entry name" value="HTH_TetR"/>
</dbReference>
<evidence type="ECO:0000259" key="3">
    <source>
        <dbReference type="PROSITE" id="PS50977"/>
    </source>
</evidence>
<dbReference type="GO" id="GO:0003700">
    <property type="term" value="F:DNA-binding transcription factor activity"/>
    <property type="evidence" value="ECO:0007669"/>
    <property type="project" value="TreeGrafter"/>
</dbReference>
<dbReference type="Pfam" id="PF00440">
    <property type="entry name" value="TetR_N"/>
    <property type="match status" value="1"/>
</dbReference>
<dbReference type="PANTHER" id="PTHR30055">
    <property type="entry name" value="HTH-TYPE TRANSCRIPTIONAL REGULATOR RUTR"/>
    <property type="match status" value="1"/>
</dbReference>
<accession>A0A328HHU2</accession>
<feature type="domain" description="HTH tetR-type" evidence="3">
    <location>
        <begin position="12"/>
        <end position="72"/>
    </location>
</feature>
<dbReference type="GO" id="GO:0000976">
    <property type="term" value="F:transcription cis-regulatory region binding"/>
    <property type="evidence" value="ECO:0007669"/>
    <property type="project" value="TreeGrafter"/>
</dbReference>
<dbReference type="InterPro" id="IPR050109">
    <property type="entry name" value="HTH-type_TetR-like_transc_reg"/>
</dbReference>
<protein>
    <submittedName>
        <fullName evidence="4">TetR family transcriptional regulator</fullName>
    </submittedName>
</protein>
<dbReference type="RefSeq" id="WP_111904154.1">
    <property type="nucleotide sequence ID" value="NZ_QLNP01000078.1"/>
</dbReference>
<sequence>MRTVADKLENPDDVRTRIVVAAYDLFSHRGIRDVGVDELIRVSGVAKATFYRHFPSKDDVALAFLKRRDELWMLGSVVPEARSRADNPEDQLLAIFDVYDEWFRDDDFEACSFVKVLLEMGATHPLGQASIEYLGRIRQQVRLLADEAGLEDSESFALSWHILMKGSIIAAAEGDRGAAGRARHMASGLIADHRPKSLPE</sequence>
<gene>
    <name evidence="4" type="ORF">DBZ45_12100</name>
</gene>
<dbReference type="Proteomes" id="UP000249166">
    <property type="component" value="Unassembled WGS sequence"/>
</dbReference>
<dbReference type="Gene3D" id="1.10.357.10">
    <property type="entry name" value="Tetracycline Repressor, domain 2"/>
    <property type="match status" value="1"/>
</dbReference>
<dbReference type="PANTHER" id="PTHR30055:SF200">
    <property type="entry name" value="HTH-TYPE TRANSCRIPTIONAL REPRESSOR BDCR"/>
    <property type="match status" value="1"/>
</dbReference>
<evidence type="ECO:0000256" key="1">
    <source>
        <dbReference type="ARBA" id="ARBA00023125"/>
    </source>
</evidence>
<dbReference type="PRINTS" id="PR00455">
    <property type="entry name" value="HTHTETR"/>
</dbReference>
<keyword evidence="1 2" id="KW-0238">DNA-binding</keyword>
<dbReference type="InterPro" id="IPR036271">
    <property type="entry name" value="Tet_transcr_reg_TetR-rel_C_sf"/>
</dbReference>
<dbReference type="InterPro" id="IPR009057">
    <property type="entry name" value="Homeodomain-like_sf"/>
</dbReference>
<dbReference type="SUPFAM" id="SSF48498">
    <property type="entry name" value="Tetracyclin repressor-like, C-terminal domain"/>
    <property type="match status" value="1"/>
</dbReference>
<proteinExistence type="predicted"/>
<feature type="DNA-binding region" description="H-T-H motif" evidence="2">
    <location>
        <begin position="35"/>
        <end position="54"/>
    </location>
</feature>